<proteinExistence type="predicted"/>
<dbReference type="VEuPathDB" id="FungiDB:RhiirA1_518267"/>
<dbReference type="AlphaFoldDB" id="A0A2I1HCM8"/>
<accession>A0A2I1HCM8</accession>
<comment type="caution">
    <text evidence="1">The sequence shown here is derived from an EMBL/GenBank/DDBJ whole genome shotgun (WGS) entry which is preliminary data.</text>
</comment>
<sequence length="394" mass="45293">MIKIFHDGLIHNPPGGGSSVFEKEYVNYIFDYLPKKEVRLSVGTIPNSSPHFGTLITFSLAFSLAQRLEKLGKSVTVVVGLVDTGSLSTDRFILEDIEYQKSLASTGKINNYLTDFEELLKKLSSYFGNLNYEIVNQSSLSLHLKAPEIINKIINEKEKIGSLLFPETKRLGLRSACSQCGLADRYGLNNSYEDTRINFFCPRHDRYSIDIQKDGLQRLEFETPLRNLIRGLLYTEDNQEKDVPYSWLRITGSDHAGFYQEQTFYKGAALLGADITNSPLIVYSPLVVDWTGAKLSKSILIEGGYKCLIDQGLEYLFNWRRFKEKFGDEGLRKLFKEVDLWLEEPSKLFRSYTIFYFVELFKEEKVITSDIQLEEETWISLQEAQVEVFPKYDI</sequence>
<reference evidence="1 2" key="1">
    <citation type="submission" date="2015-10" db="EMBL/GenBank/DDBJ databases">
        <title>Genome analyses suggest a sexual origin of heterokaryosis in a supposedly ancient asexual fungus.</title>
        <authorList>
            <person name="Ropars J."/>
            <person name="Sedzielewska K."/>
            <person name="Noel J."/>
            <person name="Charron P."/>
            <person name="Farinelli L."/>
            <person name="Marton T."/>
            <person name="Kruger M."/>
            <person name="Pelin A."/>
            <person name="Brachmann A."/>
            <person name="Corradi N."/>
        </authorList>
    </citation>
    <scope>NUCLEOTIDE SEQUENCE [LARGE SCALE GENOMIC DNA]</scope>
    <source>
        <strain evidence="1 2">A4</strain>
    </source>
</reference>
<dbReference type="EMBL" id="LLXI01002255">
    <property type="protein sequence ID" value="PKY56646.1"/>
    <property type="molecule type" value="Genomic_DNA"/>
</dbReference>
<dbReference type="Proteomes" id="UP000234323">
    <property type="component" value="Unassembled WGS sequence"/>
</dbReference>
<dbReference type="VEuPathDB" id="FungiDB:RhiirFUN_007209"/>
<name>A0A2I1HCM8_9GLOM</name>
<keyword evidence="2" id="KW-1185">Reference proteome</keyword>
<dbReference type="VEuPathDB" id="FungiDB:FUN_005030"/>
<organism evidence="1 2">
    <name type="scientific">Rhizophagus irregularis</name>
    <dbReference type="NCBI Taxonomy" id="588596"/>
    <lineage>
        <taxon>Eukaryota</taxon>
        <taxon>Fungi</taxon>
        <taxon>Fungi incertae sedis</taxon>
        <taxon>Mucoromycota</taxon>
        <taxon>Glomeromycotina</taxon>
        <taxon>Glomeromycetes</taxon>
        <taxon>Glomerales</taxon>
        <taxon>Glomeraceae</taxon>
        <taxon>Rhizophagus</taxon>
    </lineage>
</organism>
<evidence type="ECO:0000313" key="1">
    <source>
        <dbReference type="EMBL" id="PKY56646.1"/>
    </source>
</evidence>
<gene>
    <name evidence="1" type="ORF">RhiirA4_507772</name>
</gene>
<dbReference type="SUPFAM" id="SSF52374">
    <property type="entry name" value="Nucleotidylyl transferase"/>
    <property type="match status" value="1"/>
</dbReference>
<evidence type="ECO:0000313" key="2">
    <source>
        <dbReference type="Proteomes" id="UP000234323"/>
    </source>
</evidence>
<protein>
    <submittedName>
        <fullName evidence="1">Uncharacterized protein</fullName>
    </submittedName>
</protein>